<dbReference type="InParanoid" id="L9L8J0"/>
<reference evidence="3" key="2">
    <citation type="journal article" date="2013" name="Nat. Commun.">
        <title>Genome of the Chinese tree shrew.</title>
        <authorList>
            <person name="Fan Y."/>
            <person name="Huang Z.Y."/>
            <person name="Cao C.C."/>
            <person name="Chen C.S."/>
            <person name="Chen Y.X."/>
            <person name="Fan D.D."/>
            <person name="He J."/>
            <person name="Hou H.L."/>
            <person name="Hu L."/>
            <person name="Hu X.T."/>
            <person name="Jiang X.T."/>
            <person name="Lai R."/>
            <person name="Lang Y.S."/>
            <person name="Liang B."/>
            <person name="Liao S.G."/>
            <person name="Mu D."/>
            <person name="Ma Y.Y."/>
            <person name="Niu Y.Y."/>
            <person name="Sun X.Q."/>
            <person name="Xia J.Q."/>
            <person name="Xiao J."/>
            <person name="Xiong Z.Q."/>
            <person name="Xu L."/>
            <person name="Yang L."/>
            <person name="Zhang Y."/>
            <person name="Zhao W."/>
            <person name="Zhao X.D."/>
            <person name="Zheng Y.T."/>
            <person name="Zhou J.M."/>
            <person name="Zhu Y.B."/>
            <person name="Zhang G.J."/>
            <person name="Wang J."/>
            <person name="Yao Y.G."/>
        </authorList>
    </citation>
    <scope>NUCLEOTIDE SEQUENCE [LARGE SCALE GENOMIC DNA]</scope>
</reference>
<reference evidence="3" key="1">
    <citation type="submission" date="2012-07" db="EMBL/GenBank/DDBJ databases">
        <title>Genome of the Chinese tree shrew, a rising model animal genetically related to primates.</title>
        <authorList>
            <person name="Zhang G."/>
            <person name="Fan Y."/>
            <person name="Yao Y."/>
            <person name="Huang Z."/>
        </authorList>
    </citation>
    <scope>NUCLEOTIDE SEQUENCE [LARGE SCALE GENOMIC DNA]</scope>
</reference>
<feature type="compositionally biased region" description="Basic and acidic residues" evidence="1">
    <location>
        <begin position="1"/>
        <end position="14"/>
    </location>
</feature>
<dbReference type="AlphaFoldDB" id="L9L8J0"/>
<sequence>MNDRTRSFGHRDGPRGISGSKAKAKHRNRNKIPTVRIRTVMALDLFVPEINLLHPFHGPENKIVNTLKFIYLQNKNGGSQMYGTAADSEQHLNLQLLVATDMHKSYGLAVGRRGKRGY</sequence>
<keyword evidence="3" id="KW-1185">Reference proteome</keyword>
<dbReference type="Proteomes" id="UP000011518">
    <property type="component" value="Unassembled WGS sequence"/>
</dbReference>
<feature type="region of interest" description="Disordered" evidence="1">
    <location>
        <begin position="1"/>
        <end position="31"/>
    </location>
</feature>
<organism evidence="2 3">
    <name type="scientific">Tupaia chinensis</name>
    <name type="common">Chinese tree shrew</name>
    <name type="synonym">Tupaia belangeri chinensis</name>
    <dbReference type="NCBI Taxonomy" id="246437"/>
    <lineage>
        <taxon>Eukaryota</taxon>
        <taxon>Metazoa</taxon>
        <taxon>Chordata</taxon>
        <taxon>Craniata</taxon>
        <taxon>Vertebrata</taxon>
        <taxon>Euteleostomi</taxon>
        <taxon>Mammalia</taxon>
        <taxon>Eutheria</taxon>
        <taxon>Euarchontoglires</taxon>
        <taxon>Scandentia</taxon>
        <taxon>Tupaiidae</taxon>
        <taxon>Tupaia</taxon>
    </lineage>
</organism>
<proteinExistence type="predicted"/>
<accession>L9L8J0</accession>
<evidence type="ECO:0000256" key="1">
    <source>
        <dbReference type="SAM" id="MobiDB-lite"/>
    </source>
</evidence>
<protein>
    <submittedName>
        <fullName evidence="2">Uncharacterized protein</fullName>
    </submittedName>
</protein>
<dbReference type="EMBL" id="KB320472">
    <property type="protein sequence ID" value="ELW71223.1"/>
    <property type="molecule type" value="Genomic_DNA"/>
</dbReference>
<name>L9L8J0_TUPCH</name>
<evidence type="ECO:0000313" key="2">
    <source>
        <dbReference type="EMBL" id="ELW71223.1"/>
    </source>
</evidence>
<gene>
    <name evidence="2" type="ORF">TREES_T100015661</name>
</gene>
<evidence type="ECO:0000313" key="3">
    <source>
        <dbReference type="Proteomes" id="UP000011518"/>
    </source>
</evidence>